<comment type="function">
    <text evidence="9">Catalyzes the ATP-dependent phosphorylation of N-acetyl-L-glutamate.</text>
</comment>
<gene>
    <name evidence="9" type="primary">argB</name>
    <name evidence="11" type="ORF">GCM10011487_01390</name>
</gene>
<dbReference type="FunFam" id="3.40.1160.10:FF:000004">
    <property type="entry name" value="Acetylglutamate kinase"/>
    <property type="match status" value="1"/>
</dbReference>
<evidence type="ECO:0000313" key="12">
    <source>
        <dbReference type="Proteomes" id="UP000445000"/>
    </source>
</evidence>
<dbReference type="GO" id="GO:0003991">
    <property type="term" value="F:acetylglutamate kinase activity"/>
    <property type="evidence" value="ECO:0007669"/>
    <property type="project" value="UniProtKB-UniRule"/>
</dbReference>
<comment type="catalytic activity">
    <reaction evidence="8 9">
        <text>N-acetyl-L-glutamate + ATP = N-acetyl-L-glutamyl 5-phosphate + ADP</text>
        <dbReference type="Rhea" id="RHEA:14629"/>
        <dbReference type="ChEBI" id="CHEBI:30616"/>
        <dbReference type="ChEBI" id="CHEBI:44337"/>
        <dbReference type="ChEBI" id="CHEBI:57936"/>
        <dbReference type="ChEBI" id="CHEBI:456216"/>
        <dbReference type="EC" id="2.7.2.8"/>
    </reaction>
</comment>
<keyword evidence="4 9" id="KW-0808">Transferase</keyword>
<dbReference type="RefSeq" id="WP_161810073.1">
    <property type="nucleotide sequence ID" value="NZ_BLJN01000001.1"/>
</dbReference>
<proteinExistence type="inferred from homology"/>
<keyword evidence="7 9" id="KW-0067">ATP-binding</keyword>
<evidence type="ECO:0000256" key="2">
    <source>
        <dbReference type="ARBA" id="ARBA00022571"/>
    </source>
</evidence>
<sequence length="306" mass="32299">MVLRSDPSVAVRALRSAAPYIRMYKGKVFVIKASGGVFGDIESTRTLIEQVAILHQVGIRVVLVHGGGPQLSQIQESLGITPRMVAGRRVTDEKSMEVTSMVLNGLVNTQILGICRELDIAAVGVSGVDAGLVRAHKRPPVQVEGQTVDYGLVGDIDLIDAKVLQQLLEDGLMPVVSPVSADDKGTLLNINADTVAAGIGAALKAEKLMLVTGAPGILESLEDPRSIISYTDLAGLKKLKDQGSLKDGMLPKAKAIEEAIRGGVRRVHITSYKTPDSILAEVFTNEGTGTLVVENVSALSAAEQHA</sequence>
<feature type="site" description="Transition state stabilizer" evidence="9">
    <location>
        <position position="32"/>
    </location>
</feature>
<evidence type="ECO:0000256" key="6">
    <source>
        <dbReference type="ARBA" id="ARBA00022777"/>
    </source>
</evidence>
<keyword evidence="12" id="KW-1185">Reference proteome</keyword>
<evidence type="ECO:0000313" key="11">
    <source>
        <dbReference type="EMBL" id="GFE78139.1"/>
    </source>
</evidence>
<evidence type="ECO:0000259" key="10">
    <source>
        <dbReference type="Pfam" id="PF00696"/>
    </source>
</evidence>
<accession>A0A829Y4S4</accession>
<evidence type="ECO:0000256" key="8">
    <source>
        <dbReference type="ARBA" id="ARBA00048141"/>
    </source>
</evidence>
<dbReference type="AlphaFoldDB" id="A0A829Y4S4"/>
<dbReference type="PIRSF" id="PIRSF000728">
    <property type="entry name" value="NAGK"/>
    <property type="match status" value="1"/>
</dbReference>
<comment type="pathway">
    <text evidence="1 9">Amino-acid biosynthesis; L-arginine biosynthesis; N(2)-acetyl-L-ornithine from L-glutamate: step 2/4.</text>
</comment>
<evidence type="ECO:0000256" key="7">
    <source>
        <dbReference type="ARBA" id="ARBA00022840"/>
    </source>
</evidence>
<dbReference type="InterPro" id="IPR036393">
    <property type="entry name" value="AceGlu_kinase-like_sf"/>
</dbReference>
<feature type="binding site" evidence="9">
    <location>
        <position position="189"/>
    </location>
    <ligand>
        <name>substrate</name>
    </ligand>
</feature>
<dbReference type="InterPro" id="IPR001048">
    <property type="entry name" value="Asp/Glu/Uridylate_kinase"/>
</dbReference>
<dbReference type="InterPro" id="IPR004662">
    <property type="entry name" value="AcgluKinase_fam"/>
</dbReference>
<dbReference type="EMBL" id="BLJN01000001">
    <property type="protein sequence ID" value="GFE78139.1"/>
    <property type="molecule type" value="Genomic_DNA"/>
</dbReference>
<reference evidence="12" key="1">
    <citation type="submission" date="2020-01" db="EMBL/GenBank/DDBJ databases">
        <title>'Steroidobacter agaridevorans' sp. nov., agar-degrading bacteria isolated from rhizosphere soils.</title>
        <authorList>
            <person name="Ikenaga M."/>
            <person name="Kataoka M."/>
            <person name="Murouchi A."/>
            <person name="Katsuragi S."/>
            <person name="Sakai M."/>
        </authorList>
    </citation>
    <scope>NUCLEOTIDE SEQUENCE [LARGE SCALE GENOMIC DNA]</scope>
    <source>
        <strain evidence="12">YU21-B</strain>
    </source>
</reference>
<keyword evidence="5 9" id="KW-0547">Nucleotide-binding</keyword>
<dbReference type="PANTHER" id="PTHR23342">
    <property type="entry name" value="N-ACETYLGLUTAMATE SYNTHASE"/>
    <property type="match status" value="1"/>
</dbReference>
<keyword evidence="9" id="KW-0963">Cytoplasm</keyword>
<dbReference type="GO" id="GO:0005737">
    <property type="term" value="C:cytoplasm"/>
    <property type="evidence" value="ECO:0007669"/>
    <property type="project" value="UniProtKB-SubCell"/>
</dbReference>
<keyword evidence="6 9" id="KW-0418">Kinase</keyword>
<comment type="subcellular location">
    <subcellularLocation>
        <location evidence="9">Cytoplasm</location>
    </subcellularLocation>
</comment>
<protein>
    <recommendedName>
        <fullName evidence="9">Acetylglutamate kinase</fullName>
        <ecNumber evidence="9">2.7.2.8</ecNumber>
    </recommendedName>
    <alternativeName>
        <fullName evidence="9">N-acetyl-L-glutamate 5-phosphotransferase</fullName>
    </alternativeName>
    <alternativeName>
        <fullName evidence="9">NAG kinase</fullName>
        <shortName evidence="9">NAGK</shortName>
    </alternativeName>
</protein>
<dbReference type="UniPathway" id="UPA00068">
    <property type="reaction ID" value="UER00107"/>
</dbReference>
<dbReference type="Gene3D" id="3.40.1160.10">
    <property type="entry name" value="Acetylglutamate kinase-like"/>
    <property type="match status" value="1"/>
</dbReference>
<feature type="site" description="Transition state stabilizer" evidence="9">
    <location>
        <position position="252"/>
    </location>
</feature>
<dbReference type="PANTHER" id="PTHR23342:SF0">
    <property type="entry name" value="N-ACETYLGLUTAMATE SYNTHASE, MITOCHONDRIAL"/>
    <property type="match status" value="1"/>
</dbReference>
<keyword evidence="2 9" id="KW-0055">Arginine biosynthesis</keyword>
<dbReference type="PRINTS" id="PR00474">
    <property type="entry name" value="GLU5KINASE"/>
</dbReference>
<evidence type="ECO:0000256" key="4">
    <source>
        <dbReference type="ARBA" id="ARBA00022679"/>
    </source>
</evidence>
<comment type="similarity">
    <text evidence="9">Belongs to the acetylglutamate kinase family. ArgB subfamily.</text>
</comment>
<dbReference type="EC" id="2.7.2.8" evidence="9"/>
<dbReference type="InterPro" id="IPR037528">
    <property type="entry name" value="ArgB"/>
</dbReference>
<keyword evidence="3 9" id="KW-0028">Amino-acid biosynthesis</keyword>
<evidence type="ECO:0000256" key="5">
    <source>
        <dbReference type="ARBA" id="ARBA00022741"/>
    </source>
</evidence>
<evidence type="ECO:0000256" key="1">
    <source>
        <dbReference type="ARBA" id="ARBA00004828"/>
    </source>
</evidence>
<feature type="binding site" evidence="9">
    <location>
        <position position="89"/>
    </location>
    <ligand>
        <name>substrate</name>
    </ligand>
</feature>
<dbReference type="GO" id="GO:0005524">
    <property type="term" value="F:ATP binding"/>
    <property type="evidence" value="ECO:0007669"/>
    <property type="project" value="UniProtKB-UniRule"/>
</dbReference>
<dbReference type="Proteomes" id="UP000445000">
    <property type="component" value="Unassembled WGS sequence"/>
</dbReference>
<dbReference type="InterPro" id="IPR001057">
    <property type="entry name" value="Glu/AcGlu_kinase"/>
</dbReference>
<evidence type="ECO:0000256" key="9">
    <source>
        <dbReference type="HAMAP-Rule" id="MF_00082"/>
    </source>
</evidence>
<comment type="caution">
    <text evidence="11">The sequence shown here is derived from an EMBL/GenBank/DDBJ whole genome shotgun (WGS) entry which is preliminary data.</text>
</comment>
<name>A0A829Y4S4_9GAMM</name>
<dbReference type="Pfam" id="PF00696">
    <property type="entry name" value="AA_kinase"/>
    <property type="match status" value="1"/>
</dbReference>
<feature type="domain" description="Aspartate/glutamate/uridylate kinase" evidence="10">
    <location>
        <begin position="27"/>
        <end position="271"/>
    </location>
</feature>
<evidence type="ECO:0000256" key="3">
    <source>
        <dbReference type="ARBA" id="ARBA00022605"/>
    </source>
</evidence>
<dbReference type="GO" id="GO:0042450">
    <property type="term" value="P:L-arginine biosynthetic process via ornithine"/>
    <property type="evidence" value="ECO:0007669"/>
    <property type="project" value="UniProtKB-UniRule"/>
</dbReference>
<organism evidence="11 12">
    <name type="scientific">Steroidobacter agaridevorans</name>
    <dbReference type="NCBI Taxonomy" id="2695856"/>
    <lineage>
        <taxon>Bacteria</taxon>
        <taxon>Pseudomonadati</taxon>
        <taxon>Pseudomonadota</taxon>
        <taxon>Gammaproteobacteria</taxon>
        <taxon>Steroidobacterales</taxon>
        <taxon>Steroidobacteraceae</taxon>
        <taxon>Steroidobacter</taxon>
    </lineage>
</organism>
<dbReference type="NCBIfam" id="TIGR00761">
    <property type="entry name" value="argB"/>
    <property type="match status" value="1"/>
</dbReference>
<feature type="binding site" evidence="9">
    <location>
        <begin position="67"/>
        <end position="68"/>
    </location>
    <ligand>
        <name>substrate</name>
    </ligand>
</feature>
<dbReference type="HAMAP" id="MF_00082">
    <property type="entry name" value="ArgB"/>
    <property type="match status" value="1"/>
</dbReference>
<dbReference type="SUPFAM" id="SSF53633">
    <property type="entry name" value="Carbamate kinase-like"/>
    <property type="match status" value="1"/>
</dbReference>